<evidence type="ECO:0000256" key="2">
    <source>
        <dbReference type="ARBA" id="ARBA00022448"/>
    </source>
</evidence>
<evidence type="ECO:0000256" key="4">
    <source>
        <dbReference type="ARBA" id="ARBA00022692"/>
    </source>
</evidence>
<dbReference type="Pfam" id="PF07690">
    <property type="entry name" value="MFS_1"/>
    <property type="match status" value="1"/>
</dbReference>
<feature type="transmembrane region" description="Helical" evidence="7">
    <location>
        <begin position="23"/>
        <end position="44"/>
    </location>
</feature>
<dbReference type="STRING" id="1403537.Q428_14325"/>
<evidence type="ECO:0000256" key="3">
    <source>
        <dbReference type="ARBA" id="ARBA00022475"/>
    </source>
</evidence>
<reference evidence="9 10" key="1">
    <citation type="journal article" date="2014" name="Genome Announc.">
        <title>Draft Genome Sequence of Fervidicella metallireducens Strain AeBT, an Iron-Reducing Thermoanaerobe from the Great Artesian Basin.</title>
        <authorList>
            <person name="Patel B.K."/>
        </authorList>
    </citation>
    <scope>NUCLEOTIDE SEQUENCE [LARGE SCALE GENOMIC DNA]</scope>
    <source>
        <strain evidence="9 10">AeB</strain>
    </source>
</reference>
<feature type="transmembrane region" description="Helical" evidence="7">
    <location>
        <begin position="153"/>
        <end position="173"/>
    </location>
</feature>
<dbReference type="PANTHER" id="PTHR43266:SF2">
    <property type="entry name" value="MAJOR FACILITATOR SUPERFAMILY (MFS) PROFILE DOMAIN-CONTAINING PROTEIN"/>
    <property type="match status" value="1"/>
</dbReference>
<evidence type="ECO:0000256" key="6">
    <source>
        <dbReference type="ARBA" id="ARBA00023136"/>
    </source>
</evidence>
<feature type="transmembrane region" description="Helical" evidence="7">
    <location>
        <begin position="364"/>
        <end position="388"/>
    </location>
</feature>
<dbReference type="Gene3D" id="1.20.1250.20">
    <property type="entry name" value="MFS general substrate transporter like domains"/>
    <property type="match status" value="1"/>
</dbReference>
<dbReference type="InterPro" id="IPR022324">
    <property type="entry name" value="Bacilysin_exporter_BacE_put"/>
</dbReference>
<keyword evidence="10" id="KW-1185">Reference proteome</keyword>
<dbReference type="GO" id="GO:0022857">
    <property type="term" value="F:transmembrane transporter activity"/>
    <property type="evidence" value="ECO:0007669"/>
    <property type="project" value="InterPro"/>
</dbReference>
<gene>
    <name evidence="9" type="ORF">Q428_14325</name>
</gene>
<evidence type="ECO:0000313" key="10">
    <source>
        <dbReference type="Proteomes" id="UP000019681"/>
    </source>
</evidence>
<evidence type="ECO:0000256" key="7">
    <source>
        <dbReference type="SAM" id="Phobius"/>
    </source>
</evidence>
<dbReference type="PRINTS" id="PR01988">
    <property type="entry name" value="EXPORTERBACE"/>
</dbReference>
<dbReference type="PANTHER" id="PTHR43266">
    <property type="entry name" value="MACROLIDE-EFFLUX PROTEIN"/>
    <property type="match status" value="1"/>
</dbReference>
<dbReference type="InterPro" id="IPR036259">
    <property type="entry name" value="MFS_trans_sf"/>
</dbReference>
<dbReference type="Proteomes" id="UP000019681">
    <property type="component" value="Unassembled WGS sequence"/>
</dbReference>
<feature type="transmembrane region" description="Helical" evidence="7">
    <location>
        <begin position="273"/>
        <end position="297"/>
    </location>
</feature>
<feature type="transmembrane region" description="Helical" evidence="7">
    <location>
        <begin position="59"/>
        <end position="77"/>
    </location>
</feature>
<name>A0A017RRM1_9CLOT</name>
<keyword evidence="3" id="KW-1003">Cell membrane</keyword>
<keyword evidence="2" id="KW-0813">Transport</keyword>
<feature type="transmembrane region" description="Helical" evidence="7">
    <location>
        <begin position="179"/>
        <end position="198"/>
    </location>
</feature>
<evidence type="ECO:0000259" key="8">
    <source>
        <dbReference type="PROSITE" id="PS50850"/>
    </source>
</evidence>
<accession>A0A017RRM1</accession>
<dbReference type="CDD" id="cd06173">
    <property type="entry name" value="MFS_MefA_like"/>
    <property type="match status" value="1"/>
</dbReference>
<feature type="transmembrane region" description="Helical" evidence="7">
    <location>
        <begin position="237"/>
        <end position="261"/>
    </location>
</feature>
<evidence type="ECO:0000313" key="9">
    <source>
        <dbReference type="EMBL" id="EYE87251.1"/>
    </source>
</evidence>
<feature type="domain" description="Major facilitator superfamily (MFS) profile" evidence="8">
    <location>
        <begin position="22"/>
        <end position="418"/>
    </location>
</feature>
<evidence type="ECO:0000256" key="1">
    <source>
        <dbReference type="ARBA" id="ARBA00004651"/>
    </source>
</evidence>
<keyword evidence="6 7" id="KW-0472">Membrane</keyword>
<comment type="subcellular location">
    <subcellularLocation>
        <location evidence="1">Cell membrane</location>
        <topology evidence="1">Multi-pass membrane protein</topology>
    </subcellularLocation>
</comment>
<feature type="transmembrane region" description="Helical" evidence="7">
    <location>
        <begin position="306"/>
        <end position="327"/>
    </location>
</feature>
<dbReference type="GO" id="GO:0005886">
    <property type="term" value="C:plasma membrane"/>
    <property type="evidence" value="ECO:0007669"/>
    <property type="project" value="UniProtKB-SubCell"/>
</dbReference>
<proteinExistence type="predicted"/>
<evidence type="ECO:0000256" key="5">
    <source>
        <dbReference type="ARBA" id="ARBA00022989"/>
    </source>
</evidence>
<dbReference type="EMBL" id="AZQP01000083">
    <property type="protein sequence ID" value="EYE87251.1"/>
    <property type="molecule type" value="Genomic_DNA"/>
</dbReference>
<feature type="transmembrane region" description="Helical" evidence="7">
    <location>
        <begin position="394"/>
        <end position="412"/>
    </location>
</feature>
<dbReference type="InterPro" id="IPR011701">
    <property type="entry name" value="MFS"/>
</dbReference>
<organism evidence="9 10">
    <name type="scientific">Fervidicella metallireducens AeB</name>
    <dbReference type="NCBI Taxonomy" id="1403537"/>
    <lineage>
        <taxon>Bacteria</taxon>
        <taxon>Bacillati</taxon>
        <taxon>Bacillota</taxon>
        <taxon>Clostridia</taxon>
        <taxon>Eubacteriales</taxon>
        <taxon>Clostridiaceae</taxon>
        <taxon>Fervidicella</taxon>
    </lineage>
</organism>
<sequence length="435" mass="47786">MKRFLVFFKQFKEYKNLITNTKLMRIIIAGFISSLGSKISYFALLIKVYGLSNGRIQDLGFLAMVEMAPFALFGAIAGRVADRFSRKRIMIISDLLNAVVTISILFISDINLIYVTAFLASFVNVFRQPAQSALEPNLVDKEDIALMNSFKSLANNFTHIIGSACGAAIVGLAGVKLSFIIDGISFVISALIISTIFINEKHIEELQNSEEVLIKESLSNRLVEGFRILMSDKSVKLMTIIDLYMTFAMSMQGTLIYVFLIEGLKMTKEEAGRAWGILLASLGVGAIFGSMVIGVLVKKQKNRFKLFLNVLIFDAVCFAIFILNTYFPASVVIFGFLGCIGTAHGIILNTVLQDSIPDEKRGKAFAMLGTLSSPIGILSIFAGTSLAALISAKYVLLIAAALELLIAVGVRFTKAYREYNTFVSEDVQLNIDKVV</sequence>
<keyword evidence="4 7" id="KW-0812">Transmembrane</keyword>
<comment type="caution">
    <text evidence="9">The sequence shown here is derived from an EMBL/GenBank/DDBJ whole genome shotgun (WGS) entry which is preliminary data.</text>
</comment>
<dbReference type="InterPro" id="IPR020846">
    <property type="entry name" value="MFS_dom"/>
</dbReference>
<keyword evidence="5 7" id="KW-1133">Transmembrane helix</keyword>
<dbReference type="PROSITE" id="PS50850">
    <property type="entry name" value="MFS"/>
    <property type="match status" value="1"/>
</dbReference>
<dbReference type="AlphaFoldDB" id="A0A017RRM1"/>
<dbReference type="SUPFAM" id="SSF103473">
    <property type="entry name" value="MFS general substrate transporter"/>
    <property type="match status" value="1"/>
</dbReference>
<dbReference type="RefSeq" id="WP_035381753.1">
    <property type="nucleotide sequence ID" value="NZ_AZQP01000083.1"/>
</dbReference>
<feature type="transmembrane region" description="Helical" evidence="7">
    <location>
        <begin position="333"/>
        <end position="352"/>
    </location>
</feature>
<protein>
    <recommendedName>
        <fullName evidence="8">Major facilitator superfamily (MFS) profile domain-containing protein</fullName>
    </recommendedName>
</protein>